<dbReference type="PANTHER" id="PTHR48111:SF1">
    <property type="entry name" value="TWO-COMPONENT RESPONSE REGULATOR ORR33"/>
    <property type="match status" value="1"/>
</dbReference>
<sequence length="171" mass="19203">MKKVLIIDDDPLFSAVLARRFAKSNWQTLTASNPKDALDLDESPLHSILLDLNIDGASSLPFIPRLKARWRSANLIMMTGYASITTTVEAIKLGADNYLSKPIDFKVLLQEIEGTSTKELRIDQPISVEALEYEYIQLVLKQHQGNVSATARALGMHRRTLQRKLLKKSTL</sequence>
<feature type="modified residue" description="4-aspartylphosphate" evidence="6">
    <location>
        <position position="51"/>
    </location>
</feature>
<evidence type="ECO:0000256" key="2">
    <source>
        <dbReference type="ARBA" id="ARBA00023012"/>
    </source>
</evidence>
<keyword evidence="3" id="KW-0805">Transcription regulation</keyword>
<keyword evidence="5" id="KW-0804">Transcription</keyword>
<protein>
    <submittedName>
        <fullName evidence="8">Two-component system response regulator</fullName>
    </submittedName>
</protein>
<dbReference type="AlphaFoldDB" id="A0A432WA81"/>
<evidence type="ECO:0000313" key="8">
    <source>
        <dbReference type="EMBL" id="RUO27019.1"/>
    </source>
</evidence>
<evidence type="ECO:0000256" key="1">
    <source>
        <dbReference type="ARBA" id="ARBA00022553"/>
    </source>
</evidence>
<dbReference type="SUPFAM" id="SSF46689">
    <property type="entry name" value="Homeodomain-like"/>
    <property type="match status" value="1"/>
</dbReference>
<evidence type="ECO:0000259" key="7">
    <source>
        <dbReference type="PROSITE" id="PS50110"/>
    </source>
</evidence>
<dbReference type="InterPro" id="IPR011006">
    <property type="entry name" value="CheY-like_superfamily"/>
</dbReference>
<dbReference type="OrthoDB" id="9802426at2"/>
<dbReference type="GO" id="GO:0005829">
    <property type="term" value="C:cytosol"/>
    <property type="evidence" value="ECO:0007669"/>
    <property type="project" value="TreeGrafter"/>
</dbReference>
<dbReference type="SUPFAM" id="SSF52172">
    <property type="entry name" value="CheY-like"/>
    <property type="match status" value="1"/>
</dbReference>
<dbReference type="GO" id="GO:0000976">
    <property type="term" value="F:transcription cis-regulatory region binding"/>
    <property type="evidence" value="ECO:0007669"/>
    <property type="project" value="TreeGrafter"/>
</dbReference>
<keyword evidence="9" id="KW-1185">Reference proteome</keyword>
<accession>A0A432WA81</accession>
<dbReference type="GO" id="GO:0032993">
    <property type="term" value="C:protein-DNA complex"/>
    <property type="evidence" value="ECO:0007669"/>
    <property type="project" value="TreeGrafter"/>
</dbReference>
<dbReference type="RefSeq" id="WP_126803831.1">
    <property type="nucleotide sequence ID" value="NZ_PIPL01000001.1"/>
</dbReference>
<dbReference type="InterPro" id="IPR009057">
    <property type="entry name" value="Homeodomain-like_sf"/>
</dbReference>
<feature type="domain" description="Response regulatory" evidence="7">
    <location>
        <begin position="3"/>
        <end position="116"/>
    </location>
</feature>
<dbReference type="PANTHER" id="PTHR48111">
    <property type="entry name" value="REGULATOR OF RPOS"/>
    <property type="match status" value="1"/>
</dbReference>
<dbReference type="Proteomes" id="UP000288293">
    <property type="component" value="Unassembled WGS sequence"/>
</dbReference>
<dbReference type="PROSITE" id="PS50110">
    <property type="entry name" value="RESPONSE_REGULATORY"/>
    <property type="match status" value="1"/>
</dbReference>
<reference evidence="8 9" key="1">
    <citation type="journal article" date="2011" name="Front. Microbiol.">
        <title>Genomic signatures of strain selection and enhancement in Bacillus atrophaeus var. globigii, a historical biowarfare simulant.</title>
        <authorList>
            <person name="Gibbons H.S."/>
            <person name="Broomall S.M."/>
            <person name="McNew L.A."/>
            <person name="Daligault H."/>
            <person name="Chapman C."/>
            <person name="Bruce D."/>
            <person name="Karavis M."/>
            <person name="Krepps M."/>
            <person name="McGregor P.A."/>
            <person name="Hong C."/>
            <person name="Park K.H."/>
            <person name="Akmal A."/>
            <person name="Feldman A."/>
            <person name="Lin J.S."/>
            <person name="Chang W.E."/>
            <person name="Higgs B.W."/>
            <person name="Demirev P."/>
            <person name="Lindquist J."/>
            <person name="Liem A."/>
            <person name="Fochler E."/>
            <person name="Read T.D."/>
            <person name="Tapia R."/>
            <person name="Johnson S."/>
            <person name="Bishop-Lilly K.A."/>
            <person name="Detter C."/>
            <person name="Han C."/>
            <person name="Sozhamannan S."/>
            <person name="Rosenzweig C.N."/>
            <person name="Skowronski E.W."/>
        </authorList>
    </citation>
    <scope>NUCLEOTIDE SEQUENCE [LARGE SCALE GENOMIC DNA]</scope>
    <source>
        <strain evidence="8 9">MLST1</strain>
    </source>
</reference>
<comment type="caution">
    <text evidence="8">The sequence shown here is derived from an EMBL/GenBank/DDBJ whole genome shotgun (WGS) entry which is preliminary data.</text>
</comment>
<keyword evidence="2" id="KW-0902">Two-component regulatory system</keyword>
<dbReference type="InterPro" id="IPR039420">
    <property type="entry name" value="WalR-like"/>
</dbReference>
<proteinExistence type="predicted"/>
<dbReference type="GO" id="GO:0000156">
    <property type="term" value="F:phosphorelay response regulator activity"/>
    <property type="evidence" value="ECO:0007669"/>
    <property type="project" value="TreeGrafter"/>
</dbReference>
<keyword evidence="1 6" id="KW-0597">Phosphoprotein</keyword>
<dbReference type="InterPro" id="IPR001789">
    <property type="entry name" value="Sig_transdc_resp-reg_receiver"/>
</dbReference>
<dbReference type="GO" id="GO:0006355">
    <property type="term" value="P:regulation of DNA-templated transcription"/>
    <property type="evidence" value="ECO:0007669"/>
    <property type="project" value="TreeGrafter"/>
</dbReference>
<gene>
    <name evidence="8" type="ORF">CWE09_10095</name>
</gene>
<organism evidence="8 9">
    <name type="scientific">Aliidiomarina minuta</name>
    <dbReference type="NCBI Taxonomy" id="880057"/>
    <lineage>
        <taxon>Bacteria</taxon>
        <taxon>Pseudomonadati</taxon>
        <taxon>Pseudomonadota</taxon>
        <taxon>Gammaproteobacteria</taxon>
        <taxon>Alteromonadales</taxon>
        <taxon>Idiomarinaceae</taxon>
        <taxon>Aliidiomarina</taxon>
    </lineage>
</organism>
<keyword evidence="4" id="KW-0238">DNA-binding</keyword>
<dbReference type="Pfam" id="PF00072">
    <property type="entry name" value="Response_reg"/>
    <property type="match status" value="1"/>
</dbReference>
<dbReference type="Gene3D" id="1.10.10.60">
    <property type="entry name" value="Homeodomain-like"/>
    <property type="match status" value="1"/>
</dbReference>
<dbReference type="Pfam" id="PF02954">
    <property type="entry name" value="HTH_8"/>
    <property type="match status" value="1"/>
</dbReference>
<evidence type="ECO:0000256" key="4">
    <source>
        <dbReference type="ARBA" id="ARBA00023125"/>
    </source>
</evidence>
<evidence type="ECO:0000256" key="5">
    <source>
        <dbReference type="ARBA" id="ARBA00023163"/>
    </source>
</evidence>
<dbReference type="InterPro" id="IPR002197">
    <property type="entry name" value="HTH_Fis"/>
</dbReference>
<dbReference type="EMBL" id="PIPL01000001">
    <property type="protein sequence ID" value="RUO27019.1"/>
    <property type="molecule type" value="Genomic_DNA"/>
</dbReference>
<evidence type="ECO:0000256" key="6">
    <source>
        <dbReference type="PROSITE-ProRule" id="PRU00169"/>
    </source>
</evidence>
<evidence type="ECO:0000256" key="3">
    <source>
        <dbReference type="ARBA" id="ARBA00023015"/>
    </source>
</evidence>
<name>A0A432WA81_9GAMM</name>
<evidence type="ECO:0000313" key="9">
    <source>
        <dbReference type="Proteomes" id="UP000288293"/>
    </source>
</evidence>
<dbReference type="SMART" id="SM00448">
    <property type="entry name" value="REC"/>
    <property type="match status" value="1"/>
</dbReference>
<dbReference type="Gene3D" id="3.40.50.2300">
    <property type="match status" value="1"/>
</dbReference>
<dbReference type="PRINTS" id="PR01590">
    <property type="entry name" value="HTHFIS"/>
</dbReference>